<keyword evidence="8" id="KW-0299">Galactose metabolism</keyword>
<comment type="pathway">
    <text evidence="3 11">Carbohydrate metabolism; galactose metabolism.</text>
</comment>
<dbReference type="AlphaFoldDB" id="A0A2N0ZFM4"/>
<evidence type="ECO:0000256" key="2">
    <source>
        <dbReference type="ARBA" id="ARBA00001911"/>
    </source>
</evidence>
<accession>A0A2N0ZFM4</accession>
<dbReference type="PANTHER" id="PTHR43725:SF53">
    <property type="entry name" value="UDP-ARABINOSE 4-EPIMERASE 1"/>
    <property type="match status" value="1"/>
</dbReference>
<keyword evidence="9 11" id="KW-0413">Isomerase</keyword>
<evidence type="ECO:0000313" key="13">
    <source>
        <dbReference type="EMBL" id="PKG28306.1"/>
    </source>
</evidence>
<name>A0A2N0ZFM4_9BACI</name>
<keyword evidence="7 11" id="KW-0520">NAD</keyword>
<keyword evidence="14" id="KW-1185">Reference proteome</keyword>
<evidence type="ECO:0000259" key="12">
    <source>
        <dbReference type="Pfam" id="PF01370"/>
    </source>
</evidence>
<evidence type="ECO:0000256" key="3">
    <source>
        <dbReference type="ARBA" id="ARBA00004947"/>
    </source>
</evidence>
<dbReference type="UniPathway" id="UPA00214"/>
<dbReference type="Gene3D" id="3.90.25.10">
    <property type="entry name" value="UDP-galactose 4-epimerase, domain 1"/>
    <property type="match status" value="1"/>
</dbReference>
<evidence type="ECO:0000313" key="14">
    <source>
        <dbReference type="Proteomes" id="UP000233343"/>
    </source>
</evidence>
<dbReference type="Proteomes" id="UP000233343">
    <property type="component" value="Unassembled WGS sequence"/>
</dbReference>
<evidence type="ECO:0000256" key="5">
    <source>
        <dbReference type="ARBA" id="ARBA00013189"/>
    </source>
</evidence>
<dbReference type="InterPro" id="IPR001509">
    <property type="entry name" value="Epimerase_deHydtase"/>
</dbReference>
<evidence type="ECO:0000256" key="9">
    <source>
        <dbReference type="ARBA" id="ARBA00023235"/>
    </source>
</evidence>
<proteinExistence type="inferred from homology"/>
<feature type="domain" description="NAD-dependent epimerase/dehydratase" evidence="12">
    <location>
        <begin position="3"/>
        <end position="252"/>
    </location>
</feature>
<dbReference type="EMBL" id="PISD01000030">
    <property type="protein sequence ID" value="PKG28306.1"/>
    <property type="molecule type" value="Genomic_DNA"/>
</dbReference>
<comment type="caution">
    <text evidence="13">The sequence shown here is derived from an EMBL/GenBank/DDBJ whole genome shotgun (WGS) entry which is preliminary data.</text>
</comment>
<comment type="similarity">
    <text evidence="4 11">Belongs to the NAD(P)-dependent epimerase/dehydratase family.</text>
</comment>
<dbReference type="RefSeq" id="WP_066189471.1">
    <property type="nucleotide sequence ID" value="NZ_JARMMB010000015.1"/>
</dbReference>
<sequence length="333" mass="36770">MTVLVIGGAGYIGSHTVDLLINKGYEVIVLDNLLTGHREAVHEEATLYVGDIRSLEDLNAVFSNKRIEAVFHFAAQSTVNESVKNPMQYYENNVYGTMNLLKTMESSHTKYLIFSSSAAVYGNAGKAPIPETAPLAPLNPYGETKLAMERMITWWAASSKSKYISLRYFNAAGAKSSGEIGEDHAIETHLIPIVLQTALGRRKKMYIYGEDYPTSDGTCIRDYIHVEDLAEAHLLALTYLRNGGESNVFNLGNGSGYSVKEVIAEAEKVTHANIPISIAPKRAGDPVCLVAAAEKAQKELLWLPKKSSLRQIINDAWKWHKYNPDGFKTIAKM</sequence>
<evidence type="ECO:0000256" key="6">
    <source>
        <dbReference type="ARBA" id="ARBA00018569"/>
    </source>
</evidence>
<comment type="cofactor">
    <cofactor evidence="2 11">
        <name>NAD(+)</name>
        <dbReference type="ChEBI" id="CHEBI:57540"/>
    </cofactor>
</comment>
<dbReference type="PANTHER" id="PTHR43725">
    <property type="entry name" value="UDP-GLUCOSE 4-EPIMERASE"/>
    <property type="match status" value="1"/>
</dbReference>
<dbReference type="SUPFAM" id="SSF51735">
    <property type="entry name" value="NAD(P)-binding Rossmann-fold domains"/>
    <property type="match status" value="1"/>
</dbReference>
<evidence type="ECO:0000256" key="11">
    <source>
        <dbReference type="RuleBase" id="RU366046"/>
    </source>
</evidence>
<dbReference type="EC" id="5.1.3.2" evidence="5 11"/>
<keyword evidence="10 11" id="KW-0119">Carbohydrate metabolism</keyword>
<evidence type="ECO:0000256" key="1">
    <source>
        <dbReference type="ARBA" id="ARBA00000083"/>
    </source>
</evidence>
<evidence type="ECO:0000256" key="10">
    <source>
        <dbReference type="ARBA" id="ARBA00023277"/>
    </source>
</evidence>
<evidence type="ECO:0000256" key="7">
    <source>
        <dbReference type="ARBA" id="ARBA00023027"/>
    </source>
</evidence>
<protein>
    <recommendedName>
        <fullName evidence="6 11">UDP-glucose 4-epimerase</fullName>
        <ecNumber evidence="5 11">5.1.3.2</ecNumber>
    </recommendedName>
</protein>
<reference evidence="13 14" key="1">
    <citation type="journal article" date="2010" name="Int. J. Syst. Evol. Microbiol.">
        <title>Bacillus horneckiae sp. nov., isolated from a spacecraft-assembly clean room.</title>
        <authorList>
            <person name="Vaishampayan P."/>
            <person name="Probst A."/>
            <person name="Krishnamurthi S."/>
            <person name="Ghosh S."/>
            <person name="Osman S."/>
            <person name="McDowall A."/>
            <person name="Ruckmani A."/>
            <person name="Mayilraj S."/>
            <person name="Venkateswaran K."/>
        </authorList>
    </citation>
    <scope>NUCLEOTIDE SEQUENCE [LARGE SCALE GENOMIC DNA]</scope>
    <source>
        <strain evidence="14">1PO1SC</strain>
    </source>
</reference>
<dbReference type="NCBIfam" id="TIGR01179">
    <property type="entry name" value="galE"/>
    <property type="match status" value="1"/>
</dbReference>
<dbReference type="Pfam" id="PF01370">
    <property type="entry name" value="Epimerase"/>
    <property type="match status" value="1"/>
</dbReference>
<dbReference type="Gene3D" id="3.40.50.720">
    <property type="entry name" value="NAD(P)-binding Rossmann-like Domain"/>
    <property type="match status" value="1"/>
</dbReference>
<evidence type="ECO:0000256" key="4">
    <source>
        <dbReference type="ARBA" id="ARBA00007637"/>
    </source>
</evidence>
<dbReference type="GO" id="GO:0033499">
    <property type="term" value="P:galactose catabolic process via UDP-galactose, Leloir pathway"/>
    <property type="evidence" value="ECO:0007669"/>
    <property type="project" value="TreeGrafter"/>
</dbReference>
<comment type="catalytic activity">
    <reaction evidence="1 11">
        <text>UDP-alpha-D-glucose = UDP-alpha-D-galactose</text>
        <dbReference type="Rhea" id="RHEA:22168"/>
        <dbReference type="ChEBI" id="CHEBI:58885"/>
        <dbReference type="ChEBI" id="CHEBI:66914"/>
        <dbReference type="EC" id="5.1.3.2"/>
    </reaction>
</comment>
<dbReference type="CDD" id="cd05247">
    <property type="entry name" value="UDP_G4E_1_SDR_e"/>
    <property type="match status" value="1"/>
</dbReference>
<dbReference type="InterPro" id="IPR005886">
    <property type="entry name" value="UDP_G4E"/>
</dbReference>
<evidence type="ECO:0000256" key="8">
    <source>
        <dbReference type="ARBA" id="ARBA00023144"/>
    </source>
</evidence>
<dbReference type="InterPro" id="IPR036291">
    <property type="entry name" value="NAD(P)-bd_dom_sf"/>
</dbReference>
<comment type="subunit">
    <text evidence="11">Homodimer.</text>
</comment>
<gene>
    <name evidence="13" type="primary">galE</name>
    <name evidence="13" type="ORF">CWS20_13935</name>
</gene>
<organism evidence="13 14">
    <name type="scientific">Cytobacillus horneckiae</name>
    <dbReference type="NCBI Taxonomy" id="549687"/>
    <lineage>
        <taxon>Bacteria</taxon>
        <taxon>Bacillati</taxon>
        <taxon>Bacillota</taxon>
        <taxon>Bacilli</taxon>
        <taxon>Bacillales</taxon>
        <taxon>Bacillaceae</taxon>
        <taxon>Cytobacillus</taxon>
    </lineage>
</organism>
<dbReference type="GO" id="GO:0003978">
    <property type="term" value="F:UDP-glucose 4-epimerase activity"/>
    <property type="evidence" value="ECO:0007669"/>
    <property type="project" value="UniProtKB-UniRule"/>
</dbReference>